<feature type="domain" description="ABC transmembrane type-1" evidence="9">
    <location>
        <begin position="76"/>
        <end position="357"/>
    </location>
</feature>
<dbReference type="PROSITE" id="PS50893">
    <property type="entry name" value="ABC_TRANSPORTER_2"/>
    <property type="match status" value="1"/>
</dbReference>
<evidence type="ECO:0000256" key="3">
    <source>
        <dbReference type="ARBA" id="ARBA00022741"/>
    </source>
</evidence>
<evidence type="ECO:0000313" key="11">
    <source>
        <dbReference type="Proteomes" id="UP001430356"/>
    </source>
</evidence>
<dbReference type="FunFam" id="1.20.1560.10:FF:000261">
    <property type="entry name" value="ABC transporter, putative"/>
    <property type="match status" value="1"/>
</dbReference>
<dbReference type="Pfam" id="PF00005">
    <property type="entry name" value="ABC_tran"/>
    <property type="match status" value="1"/>
</dbReference>
<organism evidence="10 11">
    <name type="scientific">Novymonas esmeraldas</name>
    <dbReference type="NCBI Taxonomy" id="1808958"/>
    <lineage>
        <taxon>Eukaryota</taxon>
        <taxon>Discoba</taxon>
        <taxon>Euglenozoa</taxon>
        <taxon>Kinetoplastea</taxon>
        <taxon>Metakinetoplastina</taxon>
        <taxon>Trypanosomatida</taxon>
        <taxon>Trypanosomatidae</taxon>
        <taxon>Novymonas</taxon>
    </lineage>
</organism>
<dbReference type="Proteomes" id="UP001430356">
    <property type="component" value="Unassembled WGS sequence"/>
</dbReference>
<dbReference type="PROSITE" id="PS50929">
    <property type="entry name" value="ABC_TM1F"/>
    <property type="match status" value="1"/>
</dbReference>
<dbReference type="GO" id="GO:0090374">
    <property type="term" value="P:oligopeptide export from mitochondrion"/>
    <property type="evidence" value="ECO:0007669"/>
    <property type="project" value="TreeGrafter"/>
</dbReference>
<feature type="transmembrane region" description="Helical" evidence="7">
    <location>
        <begin position="116"/>
        <end position="137"/>
    </location>
</feature>
<feature type="transmembrane region" description="Helical" evidence="7">
    <location>
        <begin position="297"/>
        <end position="317"/>
    </location>
</feature>
<dbReference type="InterPro" id="IPR011527">
    <property type="entry name" value="ABC1_TM_dom"/>
</dbReference>
<dbReference type="PANTHER" id="PTHR43394">
    <property type="entry name" value="ATP-DEPENDENT PERMEASE MDL1, MITOCHONDRIAL"/>
    <property type="match status" value="1"/>
</dbReference>
<dbReference type="GO" id="GO:0016887">
    <property type="term" value="F:ATP hydrolysis activity"/>
    <property type="evidence" value="ECO:0007669"/>
    <property type="project" value="InterPro"/>
</dbReference>
<comment type="caution">
    <text evidence="10">The sequence shown here is derived from an EMBL/GenBank/DDBJ whole genome shotgun (WGS) entry which is preliminary data.</text>
</comment>
<dbReference type="InterPro" id="IPR017871">
    <property type="entry name" value="ABC_transporter-like_CS"/>
</dbReference>
<dbReference type="InterPro" id="IPR003593">
    <property type="entry name" value="AAA+_ATPase"/>
</dbReference>
<dbReference type="FunFam" id="1.20.1560.10:FF:000355">
    <property type="entry name" value="Putative ATP-binding cassette protein subfamily B,member 1"/>
    <property type="match status" value="1"/>
</dbReference>
<feature type="transmembrane region" description="Helical" evidence="7">
    <location>
        <begin position="74"/>
        <end position="96"/>
    </location>
</feature>
<dbReference type="Gene3D" id="1.20.1560.10">
    <property type="entry name" value="ABC transporter type 1, transmembrane domain"/>
    <property type="match status" value="1"/>
</dbReference>
<evidence type="ECO:0000256" key="1">
    <source>
        <dbReference type="ARBA" id="ARBA00004141"/>
    </source>
</evidence>
<dbReference type="PANTHER" id="PTHR43394:SF1">
    <property type="entry name" value="ATP-BINDING CASSETTE SUB-FAMILY B MEMBER 10, MITOCHONDRIAL"/>
    <property type="match status" value="1"/>
</dbReference>
<dbReference type="InterPro" id="IPR039421">
    <property type="entry name" value="Type_1_exporter"/>
</dbReference>
<feature type="transmembrane region" description="Helical" evidence="7">
    <location>
        <begin position="329"/>
        <end position="348"/>
    </location>
</feature>
<dbReference type="CDD" id="cd18573">
    <property type="entry name" value="ABC_6TM_ABCB10_like"/>
    <property type="match status" value="1"/>
</dbReference>
<evidence type="ECO:0000259" key="8">
    <source>
        <dbReference type="PROSITE" id="PS50893"/>
    </source>
</evidence>
<evidence type="ECO:0000256" key="7">
    <source>
        <dbReference type="SAM" id="Phobius"/>
    </source>
</evidence>
<evidence type="ECO:0000256" key="4">
    <source>
        <dbReference type="ARBA" id="ARBA00022840"/>
    </source>
</evidence>
<keyword evidence="4" id="KW-0067">ATP-binding</keyword>
<dbReference type="EMBL" id="JAECZO010000005">
    <property type="protein sequence ID" value="KAK7200404.1"/>
    <property type="molecule type" value="Genomic_DNA"/>
</dbReference>
<dbReference type="Gene3D" id="3.40.50.300">
    <property type="entry name" value="P-loop containing nucleotide triphosphate hydrolases"/>
    <property type="match status" value="1"/>
</dbReference>
<dbReference type="InterPro" id="IPR027417">
    <property type="entry name" value="P-loop_NTPase"/>
</dbReference>
<sequence length="656" mass="71216">MRSSSRLVWQPVSRTALTGVRQLASNIRLRTDFGNATPAQRPTTSKSLLYVTEPASKKGSFVRYVRSARDQAPYIAGAVVGVCIYSAATLAIPAGFGSLIDFASKGQMPLGTSMQLLGWFGLCAVGNYLRLYCIGFAGENIIAKLRRALYSGILRQPTAFFDSPENRTGALVQRLSMDCNVVGSSLTEAVTSGSKNLLQTVGSISVMLYYSPLLTSVIVCMIPPVAIFAGSYGRYVRKLQHGMQDALADMGTVAEERLSSIRTVRAFGAEAQEEAWYGKNVQRVFDLSMRMVRWNSVYVASLQTIGYGAMYCIMWAGSMLVASGQLTPGLLFSFMLYTVYCGIGLMGLTNLATEINRGYGASMRLFDILDKAEAVKEAQASRQQLTPITCDWRVTLKDVSFAYPTRPEASIYAGINLTIEPSRCTCVVGSSGSGKSSLAMLLLKLYEPTAGVVHLGEHDLRDISSQWLHERIGYVGQEPVLFGGSIAQNIAYGAPDRNWDDPIDRWQYAAVVEAARKANAHDFISALPDGYDTFVGESGRSLSGGQKQRIAIARALMRNPHITILDEATSALDSESEVVVHDAISRLIEEAKGSKRQHTVLMFAHKLSMIRKADHIIVLDKGQVAVEGTFAEVSANKLFCDLVGLTATPQVTGSAA</sequence>
<dbReference type="SUPFAM" id="SSF90123">
    <property type="entry name" value="ABC transporter transmembrane region"/>
    <property type="match status" value="1"/>
</dbReference>
<evidence type="ECO:0000313" key="10">
    <source>
        <dbReference type="EMBL" id="KAK7200404.1"/>
    </source>
</evidence>
<name>A0AAW0F436_9TRYP</name>
<evidence type="ECO:0000256" key="6">
    <source>
        <dbReference type="ARBA" id="ARBA00023136"/>
    </source>
</evidence>
<dbReference type="SMART" id="SM00382">
    <property type="entry name" value="AAA"/>
    <property type="match status" value="1"/>
</dbReference>
<reference evidence="10 11" key="1">
    <citation type="journal article" date="2021" name="MBio">
        <title>A New Model Trypanosomatid, Novymonas esmeraldas: Genomic Perception of Its 'Candidatus Pandoraea novymonadis' Endosymbiont.</title>
        <authorList>
            <person name="Zakharova A."/>
            <person name="Saura A."/>
            <person name="Butenko A."/>
            <person name="Podesvova L."/>
            <person name="Warmusova S."/>
            <person name="Kostygov A.Y."/>
            <person name="Nenarokova A."/>
            <person name="Lukes J."/>
            <person name="Opperdoes F.R."/>
            <person name="Yurchenko V."/>
        </authorList>
    </citation>
    <scope>NUCLEOTIDE SEQUENCE [LARGE SCALE GENOMIC DNA]</scope>
    <source>
        <strain evidence="10 11">E262AT.01</strain>
    </source>
</reference>
<feature type="domain" description="ABC transporter" evidence="8">
    <location>
        <begin position="394"/>
        <end position="646"/>
    </location>
</feature>
<keyword evidence="11" id="KW-1185">Reference proteome</keyword>
<dbReference type="AlphaFoldDB" id="A0AAW0F436"/>
<dbReference type="FunFam" id="3.40.50.300:FF:001797">
    <property type="entry name" value="ABC transporter, putative"/>
    <property type="match status" value="1"/>
</dbReference>
<protein>
    <submittedName>
        <fullName evidence="10">ABC transporter, mitochondrial</fullName>
    </submittedName>
</protein>
<evidence type="ECO:0000256" key="5">
    <source>
        <dbReference type="ARBA" id="ARBA00022989"/>
    </source>
</evidence>
<accession>A0AAW0F436</accession>
<dbReference type="Pfam" id="PF00664">
    <property type="entry name" value="ABC_membrane"/>
    <property type="match status" value="1"/>
</dbReference>
<dbReference type="InterPro" id="IPR003439">
    <property type="entry name" value="ABC_transporter-like_ATP-bd"/>
</dbReference>
<keyword evidence="2 7" id="KW-0812">Transmembrane</keyword>
<keyword evidence="6 7" id="KW-0472">Membrane</keyword>
<dbReference type="SUPFAM" id="SSF52540">
    <property type="entry name" value="P-loop containing nucleoside triphosphate hydrolases"/>
    <property type="match status" value="1"/>
</dbReference>
<dbReference type="InterPro" id="IPR036640">
    <property type="entry name" value="ABC1_TM_sf"/>
</dbReference>
<dbReference type="GO" id="GO:0005743">
    <property type="term" value="C:mitochondrial inner membrane"/>
    <property type="evidence" value="ECO:0007669"/>
    <property type="project" value="TreeGrafter"/>
</dbReference>
<dbReference type="PROSITE" id="PS00211">
    <property type="entry name" value="ABC_TRANSPORTER_1"/>
    <property type="match status" value="1"/>
</dbReference>
<gene>
    <name evidence="10" type="ORF">NESM_000094500</name>
</gene>
<comment type="subcellular location">
    <subcellularLocation>
        <location evidence="1">Membrane</location>
        <topology evidence="1">Multi-pass membrane protein</topology>
    </subcellularLocation>
</comment>
<dbReference type="GO" id="GO:0005524">
    <property type="term" value="F:ATP binding"/>
    <property type="evidence" value="ECO:0007669"/>
    <property type="project" value="UniProtKB-KW"/>
</dbReference>
<keyword evidence="3" id="KW-0547">Nucleotide-binding</keyword>
<proteinExistence type="predicted"/>
<evidence type="ECO:0000256" key="2">
    <source>
        <dbReference type="ARBA" id="ARBA00022692"/>
    </source>
</evidence>
<dbReference type="GO" id="GO:0015421">
    <property type="term" value="F:ABC-type oligopeptide transporter activity"/>
    <property type="evidence" value="ECO:0007669"/>
    <property type="project" value="TreeGrafter"/>
</dbReference>
<keyword evidence="5 7" id="KW-1133">Transmembrane helix</keyword>
<evidence type="ECO:0000259" key="9">
    <source>
        <dbReference type="PROSITE" id="PS50929"/>
    </source>
</evidence>